<dbReference type="AlphaFoldDB" id="A0A918K8B2"/>
<reference evidence="2" key="1">
    <citation type="journal article" date="2014" name="Int. J. Syst. Evol. Microbiol.">
        <title>Complete genome sequence of Corynebacterium casei LMG S-19264T (=DSM 44701T), isolated from a smear-ripened cheese.</title>
        <authorList>
            <consortium name="US DOE Joint Genome Institute (JGI-PGF)"/>
            <person name="Walter F."/>
            <person name="Albersmeier A."/>
            <person name="Kalinowski J."/>
            <person name="Ruckert C."/>
        </authorList>
    </citation>
    <scope>NUCLEOTIDE SEQUENCE</scope>
    <source>
        <strain evidence="2">JCM 4956</strain>
    </source>
</reference>
<feature type="region of interest" description="Disordered" evidence="1">
    <location>
        <begin position="1"/>
        <end position="97"/>
    </location>
</feature>
<protein>
    <submittedName>
        <fullName evidence="2">Uncharacterized protein</fullName>
    </submittedName>
</protein>
<dbReference type="EMBL" id="BMWD01000005">
    <property type="protein sequence ID" value="GGX53273.1"/>
    <property type="molecule type" value="Genomic_DNA"/>
</dbReference>
<sequence>MTVSEARTQRTRADAAGAPRRPAHRTGEVGAPDTEPRASAHRTSEGGAPDPVPHTPRSHGGVAVGAPVHPTKAPPRAIAARTAAGRTGPPDRPVPGP</sequence>
<organism evidence="2 3">
    <name type="scientific">Streptomyces fructofermentans</name>
    <dbReference type="NCBI Taxonomy" id="152141"/>
    <lineage>
        <taxon>Bacteria</taxon>
        <taxon>Bacillati</taxon>
        <taxon>Actinomycetota</taxon>
        <taxon>Actinomycetes</taxon>
        <taxon>Kitasatosporales</taxon>
        <taxon>Streptomycetaceae</taxon>
        <taxon>Streptomyces</taxon>
    </lineage>
</organism>
<accession>A0A918K8B2</accession>
<evidence type="ECO:0000256" key="1">
    <source>
        <dbReference type="SAM" id="MobiDB-lite"/>
    </source>
</evidence>
<evidence type="ECO:0000313" key="3">
    <source>
        <dbReference type="Proteomes" id="UP000645555"/>
    </source>
</evidence>
<comment type="caution">
    <text evidence="2">The sequence shown here is derived from an EMBL/GenBank/DDBJ whole genome shotgun (WGS) entry which is preliminary data.</text>
</comment>
<feature type="compositionally biased region" description="Basic and acidic residues" evidence="1">
    <location>
        <begin position="34"/>
        <end position="44"/>
    </location>
</feature>
<gene>
    <name evidence="2" type="ORF">GCM10010515_20840</name>
</gene>
<evidence type="ECO:0000313" key="2">
    <source>
        <dbReference type="EMBL" id="GGX53273.1"/>
    </source>
</evidence>
<name>A0A918K8B2_9ACTN</name>
<reference evidence="2" key="2">
    <citation type="submission" date="2020-09" db="EMBL/GenBank/DDBJ databases">
        <authorList>
            <person name="Sun Q."/>
            <person name="Ohkuma M."/>
        </authorList>
    </citation>
    <scope>NUCLEOTIDE SEQUENCE</scope>
    <source>
        <strain evidence="2">JCM 4956</strain>
    </source>
</reference>
<feature type="compositionally biased region" description="Low complexity" evidence="1">
    <location>
        <begin position="70"/>
        <end position="88"/>
    </location>
</feature>
<proteinExistence type="predicted"/>
<dbReference type="Proteomes" id="UP000645555">
    <property type="component" value="Unassembled WGS sequence"/>
</dbReference>
<keyword evidence="3" id="KW-1185">Reference proteome</keyword>